<dbReference type="STRING" id="113226.A0A139I063"/>
<dbReference type="InterPro" id="IPR050755">
    <property type="entry name" value="TRAFAC_YlqF/YawG_RiboMat"/>
</dbReference>
<evidence type="ECO:0000256" key="1">
    <source>
        <dbReference type="ARBA" id="ARBA00004123"/>
    </source>
</evidence>
<feature type="compositionally biased region" description="Acidic residues" evidence="5">
    <location>
        <begin position="144"/>
        <end position="160"/>
    </location>
</feature>
<keyword evidence="4" id="KW-0539">Nucleus</keyword>
<evidence type="ECO:0000259" key="6">
    <source>
        <dbReference type="Pfam" id="PF08701"/>
    </source>
</evidence>
<keyword evidence="2" id="KW-0547">Nucleotide-binding</keyword>
<dbReference type="PANTHER" id="PTHR11089:SF30">
    <property type="entry name" value="GUANINE NUCLEOTIDE-BINDING PROTEIN-LIKE 3 HOMOLOG"/>
    <property type="match status" value="1"/>
</dbReference>
<sequence>MKVGKPQSKRVPVRLRHKIQKASANKQRKARKDAKKNPQWRSRLKKDPGIPNLFPYKDKVLAEIEESKRMKEQEKLRKRELARAQREGKRVTGEVVNEEELDDADEVEDEHDEDMEDDEGGISSNPMAALVASAQARARSYTQADDDDEDDGENEDEEEFSGFQDKKKSAPTKPKAGVQPPAPKAKLLPKSVLADPIKPVALLIMKLSATQTGIQQLLDYYKLPPLVTAGSDTTTRFLIDVARKKGRLGPGGVPSLNGAALAVLGDLNEGRLKLDLSAQPGRKLGDVVVVQELGEAFKIEGLFGDEEPSAAGGKMEAEA</sequence>
<feature type="compositionally biased region" description="Acidic residues" evidence="5">
    <location>
        <begin position="96"/>
        <end position="120"/>
    </location>
</feature>
<dbReference type="AlphaFoldDB" id="A0A139I063"/>
<proteinExistence type="predicted"/>
<evidence type="ECO:0000256" key="3">
    <source>
        <dbReference type="ARBA" id="ARBA00023134"/>
    </source>
</evidence>
<evidence type="ECO:0000313" key="8">
    <source>
        <dbReference type="Proteomes" id="UP000073492"/>
    </source>
</evidence>
<keyword evidence="3" id="KW-0342">GTP-binding</keyword>
<protein>
    <recommendedName>
        <fullName evidence="6">Guanine nucleotide-binding protein-like 3 N-terminal domain-containing protein</fullName>
    </recommendedName>
</protein>
<reference evidence="7 8" key="1">
    <citation type="submission" date="2015-07" db="EMBL/GenBank/DDBJ databases">
        <title>Comparative genomics of the Sigatoka disease complex on banana suggests a link between parallel evolutionary changes in Pseudocercospora fijiensis and Pseudocercospora eumusae and increased virulence on the banana host.</title>
        <authorList>
            <person name="Chang T.-C."/>
            <person name="Salvucci A."/>
            <person name="Crous P.W."/>
            <person name="Stergiopoulos I."/>
        </authorList>
    </citation>
    <scope>NUCLEOTIDE SEQUENCE [LARGE SCALE GENOMIC DNA]</scope>
    <source>
        <strain evidence="7 8">CBS 116634</strain>
    </source>
</reference>
<comment type="subcellular location">
    <subcellularLocation>
        <location evidence="1">Nucleus</location>
    </subcellularLocation>
</comment>
<feature type="compositionally biased region" description="Low complexity" evidence="5">
    <location>
        <begin position="128"/>
        <end position="140"/>
    </location>
</feature>
<dbReference type="PANTHER" id="PTHR11089">
    <property type="entry name" value="GTP-BINDING PROTEIN-RELATED"/>
    <property type="match status" value="1"/>
</dbReference>
<dbReference type="GO" id="GO:0005525">
    <property type="term" value="F:GTP binding"/>
    <property type="evidence" value="ECO:0007669"/>
    <property type="project" value="UniProtKB-KW"/>
</dbReference>
<evidence type="ECO:0000313" key="7">
    <source>
        <dbReference type="EMBL" id="KXT08114.1"/>
    </source>
</evidence>
<feature type="compositionally biased region" description="Basic and acidic residues" evidence="5">
    <location>
        <begin position="67"/>
        <end position="92"/>
    </location>
</feature>
<feature type="region of interest" description="Disordered" evidence="5">
    <location>
        <begin position="67"/>
        <end position="184"/>
    </location>
</feature>
<dbReference type="GO" id="GO:0005730">
    <property type="term" value="C:nucleolus"/>
    <property type="evidence" value="ECO:0007669"/>
    <property type="project" value="TreeGrafter"/>
</dbReference>
<dbReference type="InterPro" id="IPR014813">
    <property type="entry name" value="Gnl3_N_dom"/>
</dbReference>
<dbReference type="OrthoDB" id="10266128at2759"/>
<keyword evidence="8" id="KW-1185">Reference proteome</keyword>
<evidence type="ECO:0000256" key="5">
    <source>
        <dbReference type="SAM" id="MobiDB-lite"/>
    </source>
</evidence>
<comment type="caution">
    <text evidence="7">The sequence shown here is derived from an EMBL/GenBank/DDBJ whole genome shotgun (WGS) entry which is preliminary data.</text>
</comment>
<dbReference type="EMBL" id="LFZO01000490">
    <property type="protein sequence ID" value="KXT08114.1"/>
    <property type="molecule type" value="Genomic_DNA"/>
</dbReference>
<evidence type="ECO:0000256" key="2">
    <source>
        <dbReference type="ARBA" id="ARBA00022741"/>
    </source>
</evidence>
<dbReference type="Pfam" id="PF08701">
    <property type="entry name" value="GN3L_Grn1"/>
    <property type="match status" value="1"/>
</dbReference>
<accession>A0A139I063</accession>
<organism evidence="7 8">
    <name type="scientific">Pseudocercospora musae</name>
    <dbReference type="NCBI Taxonomy" id="113226"/>
    <lineage>
        <taxon>Eukaryota</taxon>
        <taxon>Fungi</taxon>
        <taxon>Dikarya</taxon>
        <taxon>Ascomycota</taxon>
        <taxon>Pezizomycotina</taxon>
        <taxon>Dothideomycetes</taxon>
        <taxon>Dothideomycetidae</taxon>
        <taxon>Mycosphaerellales</taxon>
        <taxon>Mycosphaerellaceae</taxon>
        <taxon>Pseudocercospora</taxon>
    </lineage>
</organism>
<feature type="region of interest" description="Disordered" evidence="5">
    <location>
        <begin position="1"/>
        <end position="53"/>
    </location>
</feature>
<feature type="compositionally biased region" description="Basic residues" evidence="5">
    <location>
        <begin position="7"/>
        <end position="34"/>
    </location>
</feature>
<gene>
    <name evidence="7" type="ORF">AC579_3955</name>
</gene>
<dbReference type="Proteomes" id="UP000073492">
    <property type="component" value="Unassembled WGS sequence"/>
</dbReference>
<feature type="domain" description="Guanine nucleotide-binding protein-like 3 N-terminal" evidence="6">
    <location>
        <begin position="13"/>
        <end position="88"/>
    </location>
</feature>
<evidence type="ECO:0000256" key="4">
    <source>
        <dbReference type="ARBA" id="ARBA00023242"/>
    </source>
</evidence>
<name>A0A139I063_9PEZI</name>